<name>A0AAD5WSD0_9PEZI</name>
<dbReference type="Proteomes" id="UP001201980">
    <property type="component" value="Unassembled WGS sequence"/>
</dbReference>
<dbReference type="EMBL" id="JAKWBI020000095">
    <property type="protein sequence ID" value="KAJ2902941.1"/>
    <property type="molecule type" value="Genomic_DNA"/>
</dbReference>
<comment type="caution">
    <text evidence="1">The sequence shown here is derived from an EMBL/GenBank/DDBJ whole genome shotgun (WGS) entry which is preliminary data.</text>
</comment>
<evidence type="ECO:0000313" key="1">
    <source>
        <dbReference type="EMBL" id="KAJ2902941.1"/>
    </source>
</evidence>
<organism evidence="1 2">
    <name type="scientific">Zalerion maritima</name>
    <dbReference type="NCBI Taxonomy" id="339359"/>
    <lineage>
        <taxon>Eukaryota</taxon>
        <taxon>Fungi</taxon>
        <taxon>Dikarya</taxon>
        <taxon>Ascomycota</taxon>
        <taxon>Pezizomycotina</taxon>
        <taxon>Sordariomycetes</taxon>
        <taxon>Lulworthiomycetidae</taxon>
        <taxon>Lulworthiales</taxon>
        <taxon>Lulworthiaceae</taxon>
        <taxon>Zalerion</taxon>
    </lineage>
</organism>
<gene>
    <name evidence="1" type="ORF">MKZ38_010593</name>
</gene>
<accession>A0AAD5WSD0</accession>
<sequence length="191" mass="20104">MLDLGVPIDVDKGAASFPTIPANNPGGGSGVKPASVRNTPTHNPCIHMNNFENLGSIGDRFQSGKLHGVAPAQILTELEARNGMEPVAGHAGKTQAVVMLNDRFLGNPPPHDHGASKNWFNGLLAGWDAAQMVLSNLLNALPWISPDIISSALQTLVNRDYIDKSLRVANVGIGDIEAMALELSMPLEGGS</sequence>
<reference evidence="1" key="1">
    <citation type="submission" date="2022-07" db="EMBL/GenBank/DDBJ databases">
        <title>Draft genome sequence of Zalerion maritima ATCC 34329, a (micro)plastics degrading marine fungus.</title>
        <authorList>
            <person name="Paco A."/>
            <person name="Goncalves M.F.M."/>
            <person name="Rocha-Santos T.A.P."/>
            <person name="Alves A."/>
        </authorList>
    </citation>
    <scope>NUCLEOTIDE SEQUENCE</scope>
    <source>
        <strain evidence="1">ATCC 34329</strain>
    </source>
</reference>
<dbReference type="AlphaFoldDB" id="A0AAD5WSD0"/>
<keyword evidence="2" id="KW-1185">Reference proteome</keyword>
<evidence type="ECO:0000313" key="2">
    <source>
        <dbReference type="Proteomes" id="UP001201980"/>
    </source>
</evidence>
<protein>
    <submittedName>
        <fullName evidence="1">Uncharacterized protein</fullName>
    </submittedName>
</protein>
<proteinExistence type="predicted"/>